<dbReference type="SMART" id="SM00448">
    <property type="entry name" value="REC"/>
    <property type="match status" value="1"/>
</dbReference>
<dbReference type="InterPro" id="IPR000792">
    <property type="entry name" value="Tscrpt_reg_LuxR_C"/>
</dbReference>
<dbReference type="CDD" id="cd06170">
    <property type="entry name" value="LuxR_C_like"/>
    <property type="match status" value="1"/>
</dbReference>
<feature type="modified residue" description="4-aspartylphosphate" evidence="3">
    <location>
        <position position="67"/>
    </location>
</feature>
<dbReference type="SMART" id="SM00421">
    <property type="entry name" value="HTH_LUXR"/>
    <property type="match status" value="1"/>
</dbReference>
<dbReference type="InterPro" id="IPR051015">
    <property type="entry name" value="EvgA-like"/>
</dbReference>
<dbReference type="SUPFAM" id="SSF46894">
    <property type="entry name" value="C-terminal effector domain of the bipartite response regulators"/>
    <property type="match status" value="1"/>
</dbReference>
<feature type="domain" description="HTH luxR-type" evidence="4">
    <location>
        <begin position="157"/>
        <end position="222"/>
    </location>
</feature>
<proteinExistence type="predicted"/>
<dbReference type="InterPro" id="IPR058245">
    <property type="entry name" value="NreC/VraR/RcsB-like_REC"/>
</dbReference>
<evidence type="ECO:0000259" key="5">
    <source>
        <dbReference type="PROSITE" id="PS50110"/>
    </source>
</evidence>
<feature type="domain" description="Response regulatory" evidence="5">
    <location>
        <begin position="16"/>
        <end position="132"/>
    </location>
</feature>
<evidence type="ECO:0000256" key="1">
    <source>
        <dbReference type="ARBA" id="ARBA00022553"/>
    </source>
</evidence>
<keyword evidence="1 3" id="KW-0597">Phosphoprotein</keyword>
<dbReference type="Gene3D" id="3.40.50.2300">
    <property type="match status" value="1"/>
</dbReference>
<evidence type="ECO:0000313" key="6">
    <source>
        <dbReference type="EMBL" id="CAA6810801.1"/>
    </source>
</evidence>
<dbReference type="GO" id="GO:0003677">
    <property type="term" value="F:DNA binding"/>
    <property type="evidence" value="ECO:0007669"/>
    <property type="project" value="UniProtKB-KW"/>
</dbReference>
<dbReference type="GO" id="GO:0000160">
    <property type="term" value="P:phosphorelay signal transduction system"/>
    <property type="evidence" value="ECO:0007669"/>
    <property type="project" value="InterPro"/>
</dbReference>
<sequence>MTSTMMPTNVSFENLRILLVEDHPLFSDALALTMSEIFDNPQIQTASNLTRSLPYLSPEPPDFVVLDLNLPDVDGIEGLVRIKKIAPDSKVVVVSSISDNRVTSHVIRAGACGFVPKDSPRQELIRAFQSIANGGIYTPEDYVAPQDDSIDHEDQATLAKLKSLTPQQATILTLICRGKLNKQIAFDLSIAETTVKAHLTAIMRKLGVRNRIQAALLANQVNFSTLIEKEIIPNSNE</sequence>
<accession>A0A6S6SUG0</accession>
<dbReference type="CDD" id="cd17535">
    <property type="entry name" value="REC_NarL-like"/>
    <property type="match status" value="1"/>
</dbReference>
<dbReference type="InterPro" id="IPR001789">
    <property type="entry name" value="Sig_transdc_resp-reg_receiver"/>
</dbReference>
<organism evidence="6">
    <name type="scientific">uncultured Thiotrichaceae bacterium</name>
    <dbReference type="NCBI Taxonomy" id="298394"/>
    <lineage>
        <taxon>Bacteria</taxon>
        <taxon>Pseudomonadati</taxon>
        <taxon>Pseudomonadota</taxon>
        <taxon>Gammaproteobacteria</taxon>
        <taxon>Thiotrichales</taxon>
        <taxon>Thiotrichaceae</taxon>
        <taxon>environmental samples</taxon>
    </lineage>
</organism>
<dbReference type="GO" id="GO:0006355">
    <property type="term" value="P:regulation of DNA-templated transcription"/>
    <property type="evidence" value="ECO:0007669"/>
    <property type="project" value="InterPro"/>
</dbReference>
<dbReference type="Pfam" id="PF00196">
    <property type="entry name" value="GerE"/>
    <property type="match status" value="1"/>
</dbReference>
<dbReference type="PANTHER" id="PTHR45566">
    <property type="entry name" value="HTH-TYPE TRANSCRIPTIONAL REGULATOR YHJB-RELATED"/>
    <property type="match status" value="1"/>
</dbReference>
<dbReference type="InterPro" id="IPR016032">
    <property type="entry name" value="Sig_transdc_resp-reg_C-effctor"/>
</dbReference>
<dbReference type="EMBL" id="CACVAT010000157">
    <property type="protein sequence ID" value="CAA6810801.1"/>
    <property type="molecule type" value="Genomic_DNA"/>
</dbReference>
<keyword evidence="2" id="KW-0238">DNA-binding</keyword>
<evidence type="ECO:0000256" key="3">
    <source>
        <dbReference type="PROSITE-ProRule" id="PRU00169"/>
    </source>
</evidence>
<dbReference type="InterPro" id="IPR011006">
    <property type="entry name" value="CheY-like_superfamily"/>
</dbReference>
<protein>
    <submittedName>
        <fullName evidence="6">Transcriptional regulator, LuxR family</fullName>
    </submittedName>
</protein>
<dbReference type="PANTHER" id="PTHR45566:SF1">
    <property type="entry name" value="HTH-TYPE TRANSCRIPTIONAL REGULATOR YHJB-RELATED"/>
    <property type="match status" value="1"/>
</dbReference>
<dbReference type="Pfam" id="PF00072">
    <property type="entry name" value="Response_reg"/>
    <property type="match status" value="1"/>
</dbReference>
<name>A0A6S6SUG0_9GAMM</name>
<evidence type="ECO:0000259" key="4">
    <source>
        <dbReference type="PROSITE" id="PS50043"/>
    </source>
</evidence>
<reference evidence="6" key="1">
    <citation type="submission" date="2020-01" db="EMBL/GenBank/DDBJ databases">
        <authorList>
            <person name="Meier V. D."/>
            <person name="Meier V D."/>
        </authorList>
    </citation>
    <scope>NUCLEOTIDE SEQUENCE</scope>
    <source>
        <strain evidence="6">HLG_WM_MAG_09</strain>
    </source>
</reference>
<dbReference type="PROSITE" id="PS00622">
    <property type="entry name" value="HTH_LUXR_1"/>
    <property type="match status" value="1"/>
</dbReference>
<evidence type="ECO:0000256" key="2">
    <source>
        <dbReference type="ARBA" id="ARBA00023125"/>
    </source>
</evidence>
<dbReference type="AlphaFoldDB" id="A0A6S6SUG0"/>
<gene>
    <name evidence="6" type="ORF">HELGO_WM33096</name>
</gene>
<dbReference type="PRINTS" id="PR00038">
    <property type="entry name" value="HTHLUXR"/>
</dbReference>
<dbReference type="PROSITE" id="PS50110">
    <property type="entry name" value="RESPONSE_REGULATORY"/>
    <property type="match status" value="1"/>
</dbReference>
<dbReference type="SUPFAM" id="SSF52172">
    <property type="entry name" value="CheY-like"/>
    <property type="match status" value="1"/>
</dbReference>
<dbReference type="PROSITE" id="PS50043">
    <property type="entry name" value="HTH_LUXR_2"/>
    <property type="match status" value="1"/>
</dbReference>